<dbReference type="AlphaFoldDB" id="A0A930DR50"/>
<evidence type="ECO:0000256" key="2">
    <source>
        <dbReference type="ARBA" id="ARBA00022737"/>
    </source>
</evidence>
<dbReference type="PANTHER" id="PTHR46652">
    <property type="entry name" value="LEUCINE-RICH REPEAT AND IQ DOMAIN-CONTAINING PROTEIN 1-RELATED"/>
    <property type="match status" value="1"/>
</dbReference>
<comment type="caution">
    <text evidence="4">The sequence shown here is derived from an EMBL/GenBank/DDBJ whole genome shotgun (WGS) entry which is preliminary data.</text>
</comment>
<dbReference type="InterPro" id="IPR001611">
    <property type="entry name" value="Leu-rich_rpt"/>
</dbReference>
<dbReference type="Proteomes" id="UP000709351">
    <property type="component" value="Unassembled WGS sequence"/>
</dbReference>
<proteinExistence type="predicted"/>
<evidence type="ECO:0000259" key="3">
    <source>
        <dbReference type="Pfam" id="PF23211"/>
    </source>
</evidence>
<dbReference type="PANTHER" id="PTHR46652:SF3">
    <property type="entry name" value="LEUCINE-RICH REPEAT-CONTAINING PROTEIN 9"/>
    <property type="match status" value="1"/>
</dbReference>
<protein>
    <submittedName>
        <fullName evidence="4">Leucine-rich repeat domain-containing protein</fullName>
    </submittedName>
</protein>
<dbReference type="SUPFAM" id="SSF52058">
    <property type="entry name" value="L domain-like"/>
    <property type="match status" value="1"/>
</dbReference>
<dbReference type="InterPro" id="IPR032675">
    <property type="entry name" value="LRR_dom_sf"/>
</dbReference>
<evidence type="ECO:0000256" key="1">
    <source>
        <dbReference type="ARBA" id="ARBA00022614"/>
    </source>
</evidence>
<feature type="domain" description="Leucine-rich repeat and WD repeat-containing protein 1 LRR" evidence="3">
    <location>
        <begin position="259"/>
        <end position="329"/>
    </location>
</feature>
<dbReference type="Gene3D" id="3.80.10.10">
    <property type="entry name" value="Ribonuclease Inhibitor"/>
    <property type="match status" value="2"/>
</dbReference>
<evidence type="ECO:0000313" key="5">
    <source>
        <dbReference type="Proteomes" id="UP000709351"/>
    </source>
</evidence>
<reference evidence="4" key="1">
    <citation type="submission" date="2020-04" db="EMBL/GenBank/DDBJ databases">
        <title>Deep metagenomics examines the oral microbiome during advanced dental caries in children, revealing novel taxa and co-occurrences with host molecules.</title>
        <authorList>
            <person name="Baker J.L."/>
            <person name="Morton J.T."/>
            <person name="Dinis M."/>
            <person name="Alvarez R."/>
            <person name="Tran N.C."/>
            <person name="Knight R."/>
            <person name="Edlund A."/>
        </authorList>
    </citation>
    <scope>NUCLEOTIDE SEQUENCE</scope>
    <source>
        <strain evidence="4">JCVI_24_bin.2</strain>
    </source>
</reference>
<keyword evidence="1" id="KW-0433">Leucine-rich repeat</keyword>
<organism evidence="4 5">
    <name type="scientific">Oribacterium parvum</name>
    <dbReference type="NCBI Taxonomy" id="1501329"/>
    <lineage>
        <taxon>Bacteria</taxon>
        <taxon>Bacillati</taxon>
        <taxon>Bacillota</taxon>
        <taxon>Clostridia</taxon>
        <taxon>Lachnospirales</taxon>
        <taxon>Lachnospiraceae</taxon>
        <taxon>Oribacterium</taxon>
    </lineage>
</organism>
<sequence length="344" mass="37725">SLFINGPYSQSVGNLSVLSGMPQIENLGISNIPNFKDLQFAQNMPKLKSLHLVSLPILSLDGLSNISSLNSLYLDCSNLKNADALSSLTSLQTLGFAYHNYEIPDLHGLSALENAEVYCNDLDKIAGMPSLKSLTIHNNAQEYEGDFLRGMNSLSDLVIVGNGIIGEVLPSLGPALRELPSLQKLTFRGTPMDSYQDYSSSLSNLGVKELYFLLEDDSITADKPLLPLSPSKLEDDYTVQVLNLSLAKIQNLDDETRNFYPNAKAYLSHFKALKRLYISGNTLENLDCIEGLTTLEELDISENYISDVSALRNFPNLKKVKLSGNPVVNAEMIPDSVEIVASLD</sequence>
<name>A0A930DR50_9FIRM</name>
<evidence type="ECO:0000313" key="4">
    <source>
        <dbReference type="EMBL" id="MBF1283150.1"/>
    </source>
</evidence>
<accession>A0A930DR50</accession>
<dbReference type="PROSITE" id="PS51450">
    <property type="entry name" value="LRR"/>
    <property type="match status" value="1"/>
</dbReference>
<dbReference type="InterPro" id="IPR050836">
    <property type="entry name" value="SDS22/Internalin_LRR"/>
</dbReference>
<dbReference type="EMBL" id="JABZRD010000044">
    <property type="protein sequence ID" value="MBF1283150.1"/>
    <property type="molecule type" value="Genomic_DNA"/>
</dbReference>
<gene>
    <name evidence="4" type="ORF">HXM93_01255</name>
</gene>
<keyword evidence="2" id="KW-0677">Repeat</keyword>
<feature type="non-terminal residue" evidence="4">
    <location>
        <position position="1"/>
    </location>
</feature>
<dbReference type="InterPro" id="IPR056363">
    <property type="entry name" value="LRR_LRWD1_dom"/>
</dbReference>
<dbReference type="Pfam" id="PF23211">
    <property type="entry name" value="LRR_LRWD1"/>
    <property type="match status" value="1"/>
</dbReference>